<reference evidence="1" key="1">
    <citation type="submission" date="2014-09" db="EMBL/GenBank/DDBJ databases">
        <authorList>
            <person name="Magalhaes I.L.F."/>
            <person name="Oliveira U."/>
            <person name="Santos F.R."/>
            <person name="Vidigal T.H.D.A."/>
            <person name="Brescovit A.D."/>
            <person name="Santos A.J."/>
        </authorList>
    </citation>
    <scope>NUCLEOTIDE SEQUENCE</scope>
    <source>
        <tissue evidence="1">Shoot tissue taken approximately 20 cm above the soil surface</tissue>
    </source>
</reference>
<keyword evidence="1" id="KW-0648">Protein biosynthesis</keyword>
<keyword evidence="1" id="KW-0396">Initiation factor</keyword>
<dbReference type="EMBL" id="GBRH01180428">
    <property type="protein sequence ID" value="JAE17468.1"/>
    <property type="molecule type" value="Transcribed_RNA"/>
</dbReference>
<dbReference type="GO" id="GO:0003743">
    <property type="term" value="F:translation initiation factor activity"/>
    <property type="evidence" value="ECO:0007669"/>
    <property type="project" value="UniProtKB-KW"/>
</dbReference>
<dbReference type="AlphaFoldDB" id="A0A0A9G9W0"/>
<organism evidence="1">
    <name type="scientific">Arundo donax</name>
    <name type="common">Giant reed</name>
    <name type="synonym">Donax arundinaceus</name>
    <dbReference type="NCBI Taxonomy" id="35708"/>
    <lineage>
        <taxon>Eukaryota</taxon>
        <taxon>Viridiplantae</taxon>
        <taxon>Streptophyta</taxon>
        <taxon>Embryophyta</taxon>
        <taxon>Tracheophyta</taxon>
        <taxon>Spermatophyta</taxon>
        <taxon>Magnoliopsida</taxon>
        <taxon>Liliopsida</taxon>
        <taxon>Poales</taxon>
        <taxon>Poaceae</taxon>
        <taxon>PACMAD clade</taxon>
        <taxon>Arundinoideae</taxon>
        <taxon>Arundineae</taxon>
        <taxon>Arundo</taxon>
    </lineage>
</organism>
<reference evidence="1" key="2">
    <citation type="journal article" date="2015" name="Data Brief">
        <title>Shoot transcriptome of the giant reed, Arundo donax.</title>
        <authorList>
            <person name="Barrero R.A."/>
            <person name="Guerrero F.D."/>
            <person name="Moolhuijzen P."/>
            <person name="Goolsby J.A."/>
            <person name="Tidwell J."/>
            <person name="Bellgard S.E."/>
            <person name="Bellgard M.I."/>
        </authorList>
    </citation>
    <scope>NUCLEOTIDE SEQUENCE</scope>
    <source>
        <tissue evidence="1">Shoot tissue taken approximately 20 cm above the soil surface</tissue>
    </source>
</reference>
<protein>
    <submittedName>
        <fullName evidence="1">Eukaryotic translation initiation factor 2b, epsilon subunit, putative</fullName>
    </submittedName>
</protein>
<proteinExistence type="predicted"/>
<evidence type="ECO:0000313" key="1">
    <source>
        <dbReference type="EMBL" id="JAE17468.1"/>
    </source>
</evidence>
<sequence>MLALLKNGDKQLLQFLKKNLKSCIMLFLLTAMMNQKMNWAIQLYQIKMFYRTAKLRRMIIFLSFRKRWKRHSSELSVVVLVKII</sequence>
<accession>A0A0A9G9W0</accession>
<name>A0A0A9G9W0_ARUDO</name>